<dbReference type="FunCoup" id="A0A074Y3H1">
    <property type="interactions" value="66"/>
</dbReference>
<dbReference type="PROSITE" id="PS50850">
    <property type="entry name" value="MFS"/>
    <property type="match status" value="1"/>
</dbReference>
<protein>
    <recommendedName>
        <fullName evidence="8">Major facilitator superfamily (MFS) profile domain-containing protein</fullName>
    </recommendedName>
</protein>
<feature type="domain" description="Major facilitator superfamily (MFS) profile" evidence="8">
    <location>
        <begin position="45"/>
        <end position="513"/>
    </location>
</feature>
<feature type="transmembrane region" description="Helical" evidence="7">
    <location>
        <begin position="376"/>
        <end position="398"/>
    </location>
</feature>
<evidence type="ECO:0000256" key="3">
    <source>
        <dbReference type="ARBA" id="ARBA00022692"/>
    </source>
</evidence>
<dbReference type="OMA" id="GFVRMIS"/>
<dbReference type="GO" id="GO:0022857">
    <property type="term" value="F:transmembrane transporter activity"/>
    <property type="evidence" value="ECO:0007669"/>
    <property type="project" value="InterPro"/>
</dbReference>
<dbReference type="PANTHER" id="PTHR23501">
    <property type="entry name" value="MAJOR FACILITATOR SUPERFAMILY"/>
    <property type="match status" value="1"/>
</dbReference>
<feature type="transmembrane region" description="Helical" evidence="7">
    <location>
        <begin position="143"/>
        <end position="161"/>
    </location>
</feature>
<evidence type="ECO:0000256" key="7">
    <source>
        <dbReference type="SAM" id="Phobius"/>
    </source>
</evidence>
<keyword evidence="3 7" id="KW-0812">Transmembrane</keyword>
<dbReference type="GO" id="GO:0005886">
    <property type="term" value="C:plasma membrane"/>
    <property type="evidence" value="ECO:0007669"/>
    <property type="project" value="TreeGrafter"/>
</dbReference>
<evidence type="ECO:0000256" key="5">
    <source>
        <dbReference type="ARBA" id="ARBA00023136"/>
    </source>
</evidence>
<dbReference type="FunFam" id="1.20.1250.20:FF:000196">
    <property type="entry name" value="MFS toxin efflux pump (AflT)"/>
    <property type="match status" value="1"/>
</dbReference>
<evidence type="ECO:0000256" key="4">
    <source>
        <dbReference type="ARBA" id="ARBA00022989"/>
    </source>
</evidence>
<comment type="similarity">
    <text evidence="2">Belongs to the major facilitator superfamily. TCR/Tet family.</text>
</comment>
<dbReference type="AlphaFoldDB" id="A0A074Y3H1"/>
<name>A0A074Y3H1_AURSE</name>
<dbReference type="Gene3D" id="1.20.1720.10">
    <property type="entry name" value="Multidrug resistance protein D"/>
    <property type="match status" value="1"/>
</dbReference>
<feature type="transmembrane region" description="Helical" evidence="7">
    <location>
        <begin position="45"/>
        <end position="67"/>
    </location>
</feature>
<dbReference type="CDD" id="cd17502">
    <property type="entry name" value="MFS_Azr1_MDR_like"/>
    <property type="match status" value="1"/>
</dbReference>
<dbReference type="PRINTS" id="PR01036">
    <property type="entry name" value="TCRTETB"/>
</dbReference>
<dbReference type="Pfam" id="PF07690">
    <property type="entry name" value="MFS_1"/>
    <property type="match status" value="2"/>
</dbReference>
<dbReference type="GeneID" id="25368536"/>
<dbReference type="Proteomes" id="UP000030641">
    <property type="component" value="Unassembled WGS sequence"/>
</dbReference>
<dbReference type="PANTHER" id="PTHR23501:SF102">
    <property type="entry name" value="DRUG TRANSPORTER, PUTATIVE (AFU_ORTHOLOGUE AFUA_3G08530)-RELATED"/>
    <property type="match status" value="1"/>
</dbReference>
<feature type="transmembrane region" description="Helical" evidence="7">
    <location>
        <begin position="315"/>
        <end position="339"/>
    </location>
</feature>
<reference evidence="9 10" key="1">
    <citation type="journal article" date="2014" name="BMC Genomics">
        <title>Genome sequencing of four Aureobasidium pullulans varieties: biotechnological potential, stress tolerance, and description of new species.</title>
        <authorList>
            <person name="Gostin Ar C."/>
            <person name="Ohm R.A."/>
            <person name="Kogej T."/>
            <person name="Sonjak S."/>
            <person name="Turk M."/>
            <person name="Zajc J."/>
            <person name="Zalar P."/>
            <person name="Grube M."/>
            <person name="Sun H."/>
            <person name="Han J."/>
            <person name="Sharma A."/>
            <person name="Chiniquy J."/>
            <person name="Ngan C.Y."/>
            <person name="Lipzen A."/>
            <person name="Barry K."/>
            <person name="Grigoriev I.V."/>
            <person name="Gunde-Cimerman N."/>
        </authorList>
    </citation>
    <scope>NUCLEOTIDE SEQUENCE [LARGE SCALE GENOMIC DNA]</scope>
    <source>
        <strain evidence="9 10">EXF-2481</strain>
    </source>
</reference>
<feature type="compositionally biased region" description="Polar residues" evidence="6">
    <location>
        <begin position="519"/>
        <end position="528"/>
    </location>
</feature>
<evidence type="ECO:0000313" key="9">
    <source>
        <dbReference type="EMBL" id="KEQ90489.1"/>
    </source>
</evidence>
<dbReference type="InterPro" id="IPR036259">
    <property type="entry name" value="MFS_trans_sf"/>
</dbReference>
<dbReference type="HOGENOM" id="CLU_000960_22_0_1"/>
<dbReference type="RefSeq" id="XP_013338974.1">
    <property type="nucleotide sequence ID" value="XM_013483520.1"/>
</dbReference>
<evidence type="ECO:0000259" key="8">
    <source>
        <dbReference type="PROSITE" id="PS50850"/>
    </source>
</evidence>
<feature type="transmembrane region" description="Helical" evidence="7">
    <location>
        <begin position="243"/>
        <end position="262"/>
    </location>
</feature>
<feature type="transmembrane region" description="Helical" evidence="7">
    <location>
        <begin position="79"/>
        <end position="99"/>
    </location>
</feature>
<dbReference type="OrthoDB" id="10021397at2759"/>
<dbReference type="EMBL" id="KL584790">
    <property type="protein sequence ID" value="KEQ90489.1"/>
    <property type="molecule type" value="Genomic_DNA"/>
</dbReference>
<comment type="subcellular location">
    <subcellularLocation>
        <location evidence="1">Membrane</location>
        <topology evidence="1">Multi-pass membrane protein</topology>
    </subcellularLocation>
</comment>
<feature type="transmembrane region" description="Helical" evidence="7">
    <location>
        <begin position="209"/>
        <end position="231"/>
    </location>
</feature>
<dbReference type="InterPro" id="IPR020846">
    <property type="entry name" value="MFS_dom"/>
</dbReference>
<evidence type="ECO:0000313" key="10">
    <source>
        <dbReference type="Proteomes" id="UP000030641"/>
    </source>
</evidence>
<feature type="transmembrane region" description="Helical" evidence="7">
    <location>
        <begin position="168"/>
        <end position="189"/>
    </location>
</feature>
<feature type="transmembrane region" description="Helical" evidence="7">
    <location>
        <begin position="282"/>
        <end position="303"/>
    </location>
</feature>
<feature type="region of interest" description="Disordered" evidence="6">
    <location>
        <begin position="518"/>
        <end position="546"/>
    </location>
</feature>
<accession>A0A074Y3H1</accession>
<keyword evidence="4 7" id="KW-1133">Transmembrane helix</keyword>
<organism evidence="9 10">
    <name type="scientific">Aureobasidium subglaciale (strain EXF-2481)</name>
    <name type="common">Aureobasidium pullulans var. subglaciale</name>
    <dbReference type="NCBI Taxonomy" id="1043005"/>
    <lineage>
        <taxon>Eukaryota</taxon>
        <taxon>Fungi</taxon>
        <taxon>Dikarya</taxon>
        <taxon>Ascomycota</taxon>
        <taxon>Pezizomycotina</taxon>
        <taxon>Dothideomycetes</taxon>
        <taxon>Dothideomycetidae</taxon>
        <taxon>Dothideales</taxon>
        <taxon>Saccotheciaceae</taxon>
        <taxon>Aureobasidium</taxon>
    </lineage>
</organism>
<feature type="transmembrane region" description="Helical" evidence="7">
    <location>
        <begin position="491"/>
        <end position="508"/>
    </location>
</feature>
<proteinExistence type="inferred from homology"/>
<evidence type="ECO:0000256" key="6">
    <source>
        <dbReference type="SAM" id="MobiDB-lite"/>
    </source>
</evidence>
<feature type="transmembrane region" description="Helical" evidence="7">
    <location>
        <begin position="351"/>
        <end position="369"/>
    </location>
</feature>
<feature type="transmembrane region" description="Helical" evidence="7">
    <location>
        <begin position="111"/>
        <end position="137"/>
    </location>
</feature>
<sequence>MIDWIHLTLARTEAENSIAPRKHLQYLIQATGDTLGRRSKAKVSLIMLACMAVFLGTLDGTIVATALPTITEHFESASGYTWIGSAFLLANASTIPSWGKASDIFGRKPMLLFANIIFMFGSLVAALSNSIGMLIVARAVQGLGSGGLVIVNIAVGDLFSIRTRGACYDLLGAIWAIASSVGPMIGGILTQGAGWRWCFWINLPLDEGMMVLDWIGSSLVIGATVMFLLGIQVGGETFSWSSPIVICLIVFSLLTFVLFVLYEWKFPRYPVMPLRLFKSRNNIATLFVAFIQVIVFISGNYYLPLFFQTVRGVSPILSGVYLLPTALALSVSCVGTGIFLRKTGTPLPPTWFGLSMMTLGYGLFINLEASSNWSKLVTYQIVAGVGCGPLFQTLTIILQSHHDPDDIATGTATLGFIRQMATSVSVVLGQVVFQNSTSARDGRLVASLGSEGAARISCGAAGANARLINTLSKSQKYVVRVVLSESLRQMWIMYAIFAAIGLLAVLLIRSSAWAGPRDTQLTDTSGKSSPIPPAGLATEAKHIPGK</sequence>
<dbReference type="InterPro" id="IPR011701">
    <property type="entry name" value="MFS"/>
</dbReference>
<keyword evidence="5 7" id="KW-0472">Membrane</keyword>
<keyword evidence="10" id="KW-1185">Reference proteome</keyword>
<evidence type="ECO:0000256" key="2">
    <source>
        <dbReference type="ARBA" id="ARBA00007520"/>
    </source>
</evidence>
<dbReference type="SUPFAM" id="SSF103473">
    <property type="entry name" value="MFS general substrate transporter"/>
    <property type="match status" value="2"/>
</dbReference>
<dbReference type="Gene3D" id="1.20.1250.20">
    <property type="entry name" value="MFS general substrate transporter like domains"/>
    <property type="match status" value="1"/>
</dbReference>
<dbReference type="InParanoid" id="A0A074Y3H1"/>
<evidence type="ECO:0000256" key="1">
    <source>
        <dbReference type="ARBA" id="ARBA00004141"/>
    </source>
</evidence>
<gene>
    <name evidence="9" type="ORF">AUEXF2481DRAFT_48711</name>
</gene>